<sequence length="111" mass="12480">MKKVCGFTFSGTRSKAIDFDAKTSWAELSPHTTWDSAGMSNGFMSSEQPAYSSRRSSPSLPHKTSLLSFINILLTHRVGSICYCKNVLNLHITICFLSLIPYLLTRNLRYN</sequence>
<evidence type="ECO:0000256" key="2">
    <source>
        <dbReference type="SAM" id="Phobius"/>
    </source>
</evidence>
<proteinExistence type="predicted"/>
<dbReference type="Proteomes" id="UP000325081">
    <property type="component" value="Unassembled WGS sequence"/>
</dbReference>
<feature type="transmembrane region" description="Helical" evidence="2">
    <location>
        <begin position="87"/>
        <end position="105"/>
    </location>
</feature>
<accession>A0A5A7QDJ4</accession>
<dbReference type="EMBL" id="BKCP01006515">
    <property type="protein sequence ID" value="GER42996.1"/>
    <property type="molecule type" value="Genomic_DNA"/>
</dbReference>
<keyword evidence="2" id="KW-0472">Membrane</keyword>
<feature type="compositionally biased region" description="Polar residues" evidence="1">
    <location>
        <begin position="35"/>
        <end position="59"/>
    </location>
</feature>
<dbReference type="AlphaFoldDB" id="A0A5A7QDJ4"/>
<reference evidence="4" key="1">
    <citation type="journal article" date="2019" name="Curr. Biol.">
        <title>Genome Sequence of Striga asiatica Provides Insight into the Evolution of Plant Parasitism.</title>
        <authorList>
            <person name="Yoshida S."/>
            <person name="Kim S."/>
            <person name="Wafula E.K."/>
            <person name="Tanskanen J."/>
            <person name="Kim Y.M."/>
            <person name="Honaas L."/>
            <person name="Yang Z."/>
            <person name="Spallek T."/>
            <person name="Conn C.E."/>
            <person name="Ichihashi Y."/>
            <person name="Cheong K."/>
            <person name="Cui S."/>
            <person name="Der J.P."/>
            <person name="Gundlach H."/>
            <person name="Jiao Y."/>
            <person name="Hori C."/>
            <person name="Ishida J.K."/>
            <person name="Kasahara H."/>
            <person name="Kiba T."/>
            <person name="Kim M.S."/>
            <person name="Koo N."/>
            <person name="Laohavisit A."/>
            <person name="Lee Y.H."/>
            <person name="Lumba S."/>
            <person name="McCourt P."/>
            <person name="Mortimer J.C."/>
            <person name="Mutuku J.M."/>
            <person name="Nomura T."/>
            <person name="Sasaki-Sekimoto Y."/>
            <person name="Seto Y."/>
            <person name="Wang Y."/>
            <person name="Wakatake T."/>
            <person name="Sakakibara H."/>
            <person name="Demura T."/>
            <person name="Yamaguchi S."/>
            <person name="Yoneyama K."/>
            <person name="Manabe R.I."/>
            <person name="Nelson D.C."/>
            <person name="Schulman A.H."/>
            <person name="Timko M.P."/>
            <person name="dePamphilis C.W."/>
            <person name="Choi D."/>
            <person name="Shirasu K."/>
        </authorList>
    </citation>
    <scope>NUCLEOTIDE SEQUENCE [LARGE SCALE GENOMIC DNA]</scope>
    <source>
        <strain evidence="4">cv. UVA1</strain>
    </source>
</reference>
<keyword evidence="4" id="KW-1185">Reference proteome</keyword>
<dbReference type="GO" id="GO:0016874">
    <property type="term" value="F:ligase activity"/>
    <property type="evidence" value="ECO:0007669"/>
    <property type="project" value="UniProtKB-KW"/>
</dbReference>
<protein>
    <submittedName>
        <fullName evidence="3">Valine--tRNA ligase</fullName>
    </submittedName>
</protein>
<evidence type="ECO:0000313" key="4">
    <source>
        <dbReference type="Proteomes" id="UP000325081"/>
    </source>
</evidence>
<gene>
    <name evidence="3" type="ORF">STAS_19829</name>
</gene>
<name>A0A5A7QDJ4_STRAF</name>
<evidence type="ECO:0000313" key="3">
    <source>
        <dbReference type="EMBL" id="GER42996.1"/>
    </source>
</evidence>
<keyword evidence="2" id="KW-1133">Transmembrane helix</keyword>
<evidence type="ECO:0000256" key="1">
    <source>
        <dbReference type="SAM" id="MobiDB-lite"/>
    </source>
</evidence>
<comment type="caution">
    <text evidence="3">The sequence shown here is derived from an EMBL/GenBank/DDBJ whole genome shotgun (WGS) entry which is preliminary data.</text>
</comment>
<keyword evidence="2" id="KW-0812">Transmembrane</keyword>
<organism evidence="3 4">
    <name type="scientific">Striga asiatica</name>
    <name type="common">Asiatic witchweed</name>
    <name type="synonym">Buchnera asiatica</name>
    <dbReference type="NCBI Taxonomy" id="4170"/>
    <lineage>
        <taxon>Eukaryota</taxon>
        <taxon>Viridiplantae</taxon>
        <taxon>Streptophyta</taxon>
        <taxon>Embryophyta</taxon>
        <taxon>Tracheophyta</taxon>
        <taxon>Spermatophyta</taxon>
        <taxon>Magnoliopsida</taxon>
        <taxon>eudicotyledons</taxon>
        <taxon>Gunneridae</taxon>
        <taxon>Pentapetalae</taxon>
        <taxon>asterids</taxon>
        <taxon>lamiids</taxon>
        <taxon>Lamiales</taxon>
        <taxon>Orobanchaceae</taxon>
        <taxon>Buchnereae</taxon>
        <taxon>Striga</taxon>
    </lineage>
</organism>
<keyword evidence="3" id="KW-0436">Ligase</keyword>
<feature type="region of interest" description="Disordered" evidence="1">
    <location>
        <begin position="35"/>
        <end position="60"/>
    </location>
</feature>